<dbReference type="Proteomes" id="UP000326509">
    <property type="component" value="Unassembled WGS sequence"/>
</dbReference>
<dbReference type="PANTHER" id="PTHR37299:SF1">
    <property type="entry name" value="STAGE 0 SPORULATION PROTEIN A HOMOLOG"/>
    <property type="match status" value="1"/>
</dbReference>
<dbReference type="SUPFAM" id="SSF52172">
    <property type="entry name" value="CheY-like"/>
    <property type="match status" value="1"/>
</dbReference>
<evidence type="ECO:0000313" key="4">
    <source>
        <dbReference type="EMBL" id="GER58483.1"/>
    </source>
</evidence>
<organism evidence="4 5">
    <name type="scientific">Patiriisocius marinus</name>
    <dbReference type="NCBI Taxonomy" id="1397112"/>
    <lineage>
        <taxon>Bacteria</taxon>
        <taxon>Pseudomonadati</taxon>
        <taxon>Bacteroidota</taxon>
        <taxon>Flavobacteriia</taxon>
        <taxon>Flavobacteriales</taxon>
        <taxon>Flavobacteriaceae</taxon>
        <taxon>Patiriisocius</taxon>
    </lineage>
</organism>
<keyword evidence="1" id="KW-0597">Phosphoprotein</keyword>
<dbReference type="InterPro" id="IPR007492">
    <property type="entry name" value="LytTR_DNA-bd_dom"/>
</dbReference>
<dbReference type="SMART" id="SM00850">
    <property type="entry name" value="LytTR"/>
    <property type="match status" value="1"/>
</dbReference>
<protein>
    <submittedName>
        <fullName evidence="4">DNA-binding response regulator</fullName>
    </submittedName>
</protein>
<accession>A0A5J4IYF6</accession>
<dbReference type="InterPro" id="IPR001789">
    <property type="entry name" value="Sig_transdc_resp-reg_receiver"/>
</dbReference>
<gene>
    <name evidence="4" type="ORF">ULMA_05910</name>
</gene>
<evidence type="ECO:0000256" key="1">
    <source>
        <dbReference type="PROSITE-ProRule" id="PRU00169"/>
    </source>
</evidence>
<feature type="domain" description="HTH LytTR-type" evidence="3">
    <location>
        <begin position="145"/>
        <end position="246"/>
    </location>
</feature>
<sequence>MKRVIIIDDEEYLRIQIREKLERYFSDDVIVIGEASSVENGVKIIDSLKPDLLLLDIDITGGTGFDILSKIAHTGFQLIFITGFDHLAIKAIKVGALDYVLKPIDDEDFITAIKKTLKVDSKQNQLQELIEASYIQFKGLEKKKIVLKTANTLYSILEDDIVYCKADGNYTHVYLKDKEKIVVSKTLKKLEDLFTEVKFVRCHNSFVVNKDYIEKYTSNGTLITTNGVKIPVSSRKKDSLLKRIFK</sequence>
<keyword evidence="4" id="KW-0238">DNA-binding</keyword>
<dbReference type="GO" id="GO:0003677">
    <property type="term" value="F:DNA binding"/>
    <property type="evidence" value="ECO:0007669"/>
    <property type="project" value="UniProtKB-KW"/>
</dbReference>
<feature type="domain" description="Response regulatory" evidence="2">
    <location>
        <begin position="3"/>
        <end position="117"/>
    </location>
</feature>
<dbReference type="Gene3D" id="3.40.50.2300">
    <property type="match status" value="1"/>
</dbReference>
<dbReference type="Gene3D" id="2.40.50.1020">
    <property type="entry name" value="LytTr DNA-binding domain"/>
    <property type="match status" value="1"/>
</dbReference>
<reference evidence="4 5" key="1">
    <citation type="submission" date="2019-08" db="EMBL/GenBank/DDBJ databases">
        <title>Draft genome sequence of Ulvibacter marinus type strain NBRC 109484.</title>
        <authorList>
            <person name="Kawano K."/>
            <person name="Ushijima N."/>
            <person name="Kihara M."/>
            <person name="Itoh H."/>
        </authorList>
    </citation>
    <scope>NUCLEOTIDE SEQUENCE [LARGE SCALE GENOMIC DNA]</scope>
    <source>
        <strain evidence="4 5">NBRC 109484</strain>
    </source>
</reference>
<dbReference type="GO" id="GO:0000156">
    <property type="term" value="F:phosphorelay response regulator activity"/>
    <property type="evidence" value="ECO:0007669"/>
    <property type="project" value="InterPro"/>
</dbReference>
<dbReference type="RefSeq" id="WP_151672556.1">
    <property type="nucleotide sequence ID" value="NZ_BKCG01000001.1"/>
</dbReference>
<dbReference type="SMART" id="SM00448">
    <property type="entry name" value="REC"/>
    <property type="match status" value="1"/>
</dbReference>
<feature type="modified residue" description="4-aspartylphosphate" evidence="1">
    <location>
        <position position="56"/>
    </location>
</feature>
<keyword evidence="5" id="KW-1185">Reference proteome</keyword>
<dbReference type="Pfam" id="PF04397">
    <property type="entry name" value="LytTR"/>
    <property type="match status" value="1"/>
</dbReference>
<proteinExistence type="predicted"/>
<dbReference type="InterPro" id="IPR011006">
    <property type="entry name" value="CheY-like_superfamily"/>
</dbReference>
<evidence type="ECO:0000313" key="5">
    <source>
        <dbReference type="Proteomes" id="UP000326509"/>
    </source>
</evidence>
<dbReference type="PROSITE" id="PS50930">
    <property type="entry name" value="HTH_LYTTR"/>
    <property type="match status" value="1"/>
</dbReference>
<dbReference type="Pfam" id="PF00072">
    <property type="entry name" value="Response_reg"/>
    <property type="match status" value="1"/>
</dbReference>
<evidence type="ECO:0000259" key="2">
    <source>
        <dbReference type="PROSITE" id="PS50110"/>
    </source>
</evidence>
<comment type="caution">
    <text evidence="4">The sequence shown here is derived from an EMBL/GenBank/DDBJ whole genome shotgun (WGS) entry which is preliminary data.</text>
</comment>
<dbReference type="OrthoDB" id="2168082at2"/>
<dbReference type="AlphaFoldDB" id="A0A5J4IYF6"/>
<dbReference type="PANTHER" id="PTHR37299">
    <property type="entry name" value="TRANSCRIPTIONAL REGULATOR-RELATED"/>
    <property type="match status" value="1"/>
</dbReference>
<name>A0A5J4IYF6_9FLAO</name>
<evidence type="ECO:0000259" key="3">
    <source>
        <dbReference type="PROSITE" id="PS50930"/>
    </source>
</evidence>
<dbReference type="EMBL" id="BKCG01000001">
    <property type="protein sequence ID" value="GER58483.1"/>
    <property type="molecule type" value="Genomic_DNA"/>
</dbReference>
<dbReference type="InterPro" id="IPR046947">
    <property type="entry name" value="LytR-like"/>
</dbReference>
<dbReference type="PROSITE" id="PS50110">
    <property type="entry name" value="RESPONSE_REGULATORY"/>
    <property type="match status" value="1"/>
</dbReference>